<proteinExistence type="predicted"/>
<protein>
    <submittedName>
        <fullName evidence="1">Uncharacterized protein</fullName>
    </submittedName>
</protein>
<name>A0A401WEV8_STREY</name>
<comment type="caution">
    <text evidence="1">The sequence shown here is derived from an EMBL/GenBank/DDBJ whole genome shotgun (WGS) entry which is preliminary data.</text>
</comment>
<dbReference type="RefSeq" id="WP_218040033.1">
    <property type="nucleotide sequence ID" value="NZ_BHZD01000001.1"/>
</dbReference>
<reference evidence="1 2" key="1">
    <citation type="submission" date="2018-11" db="EMBL/GenBank/DDBJ databases">
        <title>Whole genome sequence of Streptomyces paromomycinus NBRC 15454(T).</title>
        <authorList>
            <person name="Komaki H."/>
            <person name="Tamura T."/>
        </authorList>
    </citation>
    <scope>NUCLEOTIDE SEQUENCE [LARGE SCALE GENOMIC DNA]</scope>
    <source>
        <strain evidence="1 2">NBRC 15454</strain>
    </source>
</reference>
<keyword evidence="2" id="KW-1185">Reference proteome</keyword>
<evidence type="ECO:0000313" key="2">
    <source>
        <dbReference type="Proteomes" id="UP000286746"/>
    </source>
</evidence>
<sequence>MKHDKSGVRPVDEAAARLQAELHAVTGRTAPLTTAAAEQAWRAYIRFARQCFATPATPDADSLLFEYGTFALDGPPAFTLDLSRQFEVEDEDGEHDHYVQVHCALRYAPAPGLRTLGHFGSWFVFGSDGDVDRWAHEVRSQAVWKTVRDHEPTTIAISQERV</sequence>
<dbReference type="Proteomes" id="UP000286746">
    <property type="component" value="Unassembled WGS sequence"/>
</dbReference>
<organism evidence="1 2">
    <name type="scientific">Streptomyces paromomycinus</name>
    <name type="common">Streptomyces rimosus subsp. paromomycinus</name>
    <dbReference type="NCBI Taxonomy" id="92743"/>
    <lineage>
        <taxon>Bacteria</taxon>
        <taxon>Bacillati</taxon>
        <taxon>Actinomycetota</taxon>
        <taxon>Actinomycetes</taxon>
        <taxon>Kitasatosporales</taxon>
        <taxon>Streptomycetaceae</taxon>
        <taxon>Streptomyces</taxon>
    </lineage>
</organism>
<dbReference type="EMBL" id="BHZD01000001">
    <property type="protein sequence ID" value="GCD47842.1"/>
    <property type="molecule type" value="Genomic_DNA"/>
</dbReference>
<gene>
    <name evidence="1" type="ORF">GKJPGBOP_07636</name>
</gene>
<evidence type="ECO:0000313" key="1">
    <source>
        <dbReference type="EMBL" id="GCD47842.1"/>
    </source>
</evidence>
<accession>A0A401WEV8</accession>
<dbReference type="AlphaFoldDB" id="A0A401WEV8"/>